<name>A0AAE3TEL4_9BACT</name>
<dbReference type="Pfam" id="PF00753">
    <property type="entry name" value="Lactamase_B"/>
    <property type="match status" value="1"/>
</dbReference>
<evidence type="ECO:0000313" key="8">
    <source>
        <dbReference type="EMBL" id="MDF1612393.1"/>
    </source>
</evidence>
<evidence type="ECO:0000259" key="7">
    <source>
        <dbReference type="SMART" id="SM00849"/>
    </source>
</evidence>
<keyword evidence="4 6" id="KW-1133">Transmembrane helix</keyword>
<dbReference type="InterPro" id="IPR035681">
    <property type="entry name" value="ComA-like_MBL"/>
</dbReference>
<dbReference type="InterPro" id="IPR004477">
    <property type="entry name" value="ComEC_N"/>
</dbReference>
<evidence type="ECO:0000256" key="5">
    <source>
        <dbReference type="ARBA" id="ARBA00023136"/>
    </source>
</evidence>
<keyword evidence="2" id="KW-1003">Cell membrane</keyword>
<dbReference type="GO" id="GO:0005886">
    <property type="term" value="C:plasma membrane"/>
    <property type="evidence" value="ECO:0007669"/>
    <property type="project" value="UniProtKB-SubCell"/>
</dbReference>
<accession>A0AAE3TEL4</accession>
<protein>
    <submittedName>
        <fullName evidence="8">DNA internalization-related competence protein ComEC/Rec2</fullName>
    </submittedName>
</protein>
<comment type="subcellular location">
    <subcellularLocation>
        <location evidence="1">Cell membrane</location>
        <topology evidence="1">Multi-pass membrane protein</topology>
    </subcellularLocation>
</comment>
<dbReference type="Gene3D" id="3.60.15.10">
    <property type="entry name" value="Ribonuclease Z/Hydroxyacylglutathione hydrolase-like"/>
    <property type="match status" value="1"/>
</dbReference>
<feature type="transmembrane region" description="Helical" evidence="6">
    <location>
        <begin position="346"/>
        <end position="363"/>
    </location>
</feature>
<dbReference type="InterPro" id="IPR036866">
    <property type="entry name" value="RibonucZ/Hydroxyglut_hydro"/>
</dbReference>
<dbReference type="NCBIfam" id="TIGR00361">
    <property type="entry name" value="ComEC_Rec2"/>
    <property type="match status" value="1"/>
</dbReference>
<reference evidence="8" key="1">
    <citation type="submission" date="2023-03" db="EMBL/GenBank/DDBJ databases">
        <title>Stygiobacter electus gen. nov., sp. nov., facultatively anaerobic thermotolerant bacterium of the class Ignavibacteria from a well of Yessentuki mineral water deposit.</title>
        <authorList>
            <person name="Podosokorskaya O.A."/>
            <person name="Elcheninov A.G."/>
            <person name="Petrova N.F."/>
            <person name="Zavarzina D.G."/>
            <person name="Kublanov I.V."/>
            <person name="Merkel A.Y."/>
        </authorList>
    </citation>
    <scope>NUCLEOTIDE SEQUENCE</scope>
    <source>
        <strain evidence="8">09-Me</strain>
    </source>
</reference>
<dbReference type="AlphaFoldDB" id="A0AAE3TEL4"/>
<feature type="transmembrane region" description="Helical" evidence="6">
    <location>
        <begin position="323"/>
        <end position="340"/>
    </location>
</feature>
<feature type="transmembrane region" description="Helical" evidence="6">
    <location>
        <begin position="249"/>
        <end position="271"/>
    </location>
</feature>
<sequence length="787" mass="89578">MKQFPFIKYSITFAFGIFVQYFIKLSLYFIIAFLLIYLLFLFFSVIKEYSKNFKSLVGLVIFFLAGCFLYQLSNSNLGKYPFNNPKIKNVELYGEVNEIKLIKADKLTLVLKLDSIKNNSLKFLCNIYETGKNLDSIYNQIKIGNKIYLKTTVTKPRDQRNPYEFDYEKYLKEKGIYFIANVYKKDNIRVINNSISTFPNYIYEVRKSIDDKLKQIYNKSTYHLLRGLILADRSEIDDQINEDFINVGVIHVLAVSGLHVSFVVIIFLFLFTRLNLQVRIILTIIGLLFFMLLTGSGAPVVRATLMTSIVLLLPLFGRTSNGLNSLFVAAFILLLINPRALFDPSFQLSFSAILSLIIIAPVINKELSSLKMNNFLKYILLLIGTTLSAQIGTLPFTIAYFSKLSLISIVANIFVIPITGIILGLGIVSVVLTFVSTQTAIYFASLNELISFATLFFINKLGSLNLSSLNVKPFSLYDGFLFYLLIGLLLSLIKYFNHPVKKLIFAFLIISTFFVYEKIDNYELLQDKKLSILAIDIGQGDSFLLKFPNNQVALIDAGNADKNFDNGKKIILTLMNKLGINKIDYAFVSHTDADHFMGFLSLIKNDKIKKIYKPLLTKEEVKDVNFEKLINANKIKLQYYHNEKLQLGNTVVYILNNDRINNISKSMNDKSGVIKVVYGENSILFTGDLGIKMEKEYVNQYSSFLKADILKVGHHGSKTSSSEEFIKTVSPKYALISAGIGNKFNHPHKEIIKRLNENKIKILRTDYYGAILMNSDGKNLSLVNWKN</sequence>
<dbReference type="Pfam" id="PF03772">
    <property type="entry name" value="Competence"/>
    <property type="match status" value="1"/>
</dbReference>
<dbReference type="Proteomes" id="UP001221302">
    <property type="component" value="Unassembled WGS sequence"/>
</dbReference>
<feature type="transmembrane region" description="Helical" evidence="6">
    <location>
        <begin position="53"/>
        <end position="72"/>
    </location>
</feature>
<feature type="transmembrane region" description="Helical" evidence="6">
    <location>
        <begin position="479"/>
        <end position="496"/>
    </location>
</feature>
<feature type="transmembrane region" description="Helical" evidence="6">
    <location>
        <begin position="503"/>
        <end position="519"/>
    </location>
</feature>
<evidence type="ECO:0000256" key="6">
    <source>
        <dbReference type="SAM" id="Phobius"/>
    </source>
</evidence>
<dbReference type="SUPFAM" id="SSF56281">
    <property type="entry name" value="Metallo-hydrolase/oxidoreductase"/>
    <property type="match status" value="1"/>
</dbReference>
<dbReference type="InterPro" id="IPR052159">
    <property type="entry name" value="Competence_DNA_uptake"/>
</dbReference>
<feature type="domain" description="Metallo-beta-lactamase" evidence="7">
    <location>
        <begin position="539"/>
        <end position="740"/>
    </location>
</feature>
<dbReference type="PANTHER" id="PTHR30619:SF1">
    <property type="entry name" value="RECOMBINATION PROTEIN 2"/>
    <property type="match status" value="1"/>
</dbReference>
<dbReference type="NCBIfam" id="TIGR00360">
    <property type="entry name" value="ComEC_N-term"/>
    <property type="match status" value="1"/>
</dbReference>
<feature type="transmembrane region" description="Helical" evidence="6">
    <location>
        <begin position="29"/>
        <end position="46"/>
    </location>
</feature>
<evidence type="ECO:0000313" key="9">
    <source>
        <dbReference type="Proteomes" id="UP001221302"/>
    </source>
</evidence>
<feature type="transmembrane region" description="Helical" evidence="6">
    <location>
        <begin position="407"/>
        <end position="432"/>
    </location>
</feature>
<comment type="caution">
    <text evidence="8">The sequence shown here is derived from an EMBL/GenBank/DDBJ whole genome shotgun (WGS) entry which is preliminary data.</text>
</comment>
<dbReference type="RefSeq" id="WP_321536164.1">
    <property type="nucleotide sequence ID" value="NZ_JARGDL010000013.1"/>
</dbReference>
<dbReference type="EMBL" id="JARGDL010000013">
    <property type="protein sequence ID" value="MDF1612393.1"/>
    <property type="molecule type" value="Genomic_DNA"/>
</dbReference>
<proteinExistence type="predicted"/>
<evidence type="ECO:0000256" key="1">
    <source>
        <dbReference type="ARBA" id="ARBA00004651"/>
    </source>
</evidence>
<dbReference type="PANTHER" id="PTHR30619">
    <property type="entry name" value="DNA INTERNALIZATION/COMPETENCE PROTEIN COMEC/REC2"/>
    <property type="match status" value="1"/>
</dbReference>
<dbReference type="InterPro" id="IPR025405">
    <property type="entry name" value="DUF4131"/>
</dbReference>
<feature type="transmembrane region" description="Helical" evidence="6">
    <location>
        <begin position="439"/>
        <end position="459"/>
    </location>
</feature>
<feature type="transmembrane region" description="Helical" evidence="6">
    <location>
        <begin position="375"/>
        <end position="401"/>
    </location>
</feature>
<dbReference type="CDD" id="cd07731">
    <property type="entry name" value="ComA-like_MBL-fold"/>
    <property type="match status" value="1"/>
</dbReference>
<dbReference type="InterPro" id="IPR001279">
    <property type="entry name" value="Metallo-B-lactamas"/>
</dbReference>
<dbReference type="Pfam" id="PF13567">
    <property type="entry name" value="DUF4131"/>
    <property type="match status" value="1"/>
</dbReference>
<organism evidence="8 9">
    <name type="scientific">Stygiobacter electus</name>
    <dbReference type="NCBI Taxonomy" id="3032292"/>
    <lineage>
        <taxon>Bacteria</taxon>
        <taxon>Pseudomonadati</taxon>
        <taxon>Ignavibacteriota</taxon>
        <taxon>Ignavibacteria</taxon>
        <taxon>Ignavibacteriales</taxon>
        <taxon>Melioribacteraceae</taxon>
        <taxon>Stygiobacter</taxon>
    </lineage>
</organism>
<dbReference type="InterPro" id="IPR004797">
    <property type="entry name" value="Competence_ComEC/Rec2"/>
</dbReference>
<evidence type="ECO:0000256" key="4">
    <source>
        <dbReference type="ARBA" id="ARBA00022989"/>
    </source>
</evidence>
<dbReference type="SMART" id="SM00849">
    <property type="entry name" value="Lactamase_B"/>
    <property type="match status" value="1"/>
</dbReference>
<gene>
    <name evidence="8" type="ORF">P0M35_09540</name>
</gene>
<evidence type="ECO:0000256" key="2">
    <source>
        <dbReference type="ARBA" id="ARBA00022475"/>
    </source>
</evidence>
<evidence type="ECO:0000256" key="3">
    <source>
        <dbReference type="ARBA" id="ARBA00022692"/>
    </source>
</evidence>
<keyword evidence="5 6" id="KW-0472">Membrane</keyword>
<keyword evidence="9" id="KW-1185">Reference proteome</keyword>
<dbReference type="GO" id="GO:0030420">
    <property type="term" value="P:establishment of competence for transformation"/>
    <property type="evidence" value="ECO:0007669"/>
    <property type="project" value="InterPro"/>
</dbReference>
<keyword evidence="3 6" id="KW-0812">Transmembrane</keyword>
<feature type="transmembrane region" description="Helical" evidence="6">
    <location>
        <begin position="278"/>
        <end position="294"/>
    </location>
</feature>